<name>A0A6A6CW23_ZASCE</name>
<dbReference type="AlphaFoldDB" id="A0A6A6CW23"/>
<dbReference type="RefSeq" id="XP_033672200.1">
    <property type="nucleotide sequence ID" value="XM_033811626.1"/>
</dbReference>
<accession>A0A6A6CW23</accession>
<feature type="compositionally biased region" description="Low complexity" evidence="1">
    <location>
        <begin position="211"/>
        <end position="240"/>
    </location>
</feature>
<protein>
    <submittedName>
        <fullName evidence="2">Uncharacterized protein</fullName>
    </submittedName>
</protein>
<feature type="compositionally biased region" description="Gly residues" evidence="1">
    <location>
        <begin position="98"/>
        <end position="111"/>
    </location>
</feature>
<dbReference type="EMBL" id="ML993583">
    <property type="protein sequence ID" value="KAF2171311.1"/>
    <property type="molecule type" value="Genomic_DNA"/>
</dbReference>
<feature type="region of interest" description="Disordered" evidence="1">
    <location>
        <begin position="97"/>
        <end position="119"/>
    </location>
</feature>
<evidence type="ECO:0000256" key="1">
    <source>
        <dbReference type="SAM" id="MobiDB-lite"/>
    </source>
</evidence>
<dbReference type="Proteomes" id="UP000799537">
    <property type="component" value="Unassembled WGS sequence"/>
</dbReference>
<feature type="region of interest" description="Disordered" evidence="1">
    <location>
        <begin position="173"/>
        <end position="250"/>
    </location>
</feature>
<evidence type="ECO:0000313" key="3">
    <source>
        <dbReference type="Proteomes" id="UP000799537"/>
    </source>
</evidence>
<dbReference type="GeneID" id="54564898"/>
<keyword evidence="3" id="KW-1185">Reference proteome</keyword>
<feature type="compositionally biased region" description="Pro residues" evidence="1">
    <location>
        <begin position="200"/>
        <end position="210"/>
    </location>
</feature>
<sequence length="250" mass="27818">MLIELFVDFSIAKPKDLARQHPFFWAEKRKVRLSSKRKLYLHRSLLAFILEISNHLKTPSPRHKLWVVRDIETRKYADIRIIVSTSIQNVSKLIMNNGTGGRGGSGGGGRGPPRSQKCHKCGYSACRRAAELDINRLLLEEEEARPPLLRVWWRWPLSIEVSLEGQAAKIRNDEHKAAKQQKSPPGDVDMPDAGSKNAGAPPPSGPPPAAPSAEQFAALMAQVLQQQQEIAALRQQLPQQQQPPPNGEDG</sequence>
<feature type="compositionally biased region" description="Pro residues" evidence="1">
    <location>
        <begin position="241"/>
        <end position="250"/>
    </location>
</feature>
<organism evidence="2 3">
    <name type="scientific">Zasmidium cellare ATCC 36951</name>
    <dbReference type="NCBI Taxonomy" id="1080233"/>
    <lineage>
        <taxon>Eukaryota</taxon>
        <taxon>Fungi</taxon>
        <taxon>Dikarya</taxon>
        <taxon>Ascomycota</taxon>
        <taxon>Pezizomycotina</taxon>
        <taxon>Dothideomycetes</taxon>
        <taxon>Dothideomycetidae</taxon>
        <taxon>Mycosphaerellales</taxon>
        <taxon>Mycosphaerellaceae</taxon>
        <taxon>Zasmidium</taxon>
    </lineage>
</organism>
<proteinExistence type="predicted"/>
<gene>
    <name evidence="2" type="ORF">M409DRAFT_50769</name>
</gene>
<reference evidence="2" key="1">
    <citation type="journal article" date="2020" name="Stud. Mycol.">
        <title>101 Dothideomycetes genomes: a test case for predicting lifestyles and emergence of pathogens.</title>
        <authorList>
            <person name="Haridas S."/>
            <person name="Albert R."/>
            <person name="Binder M."/>
            <person name="Bloem J."/>
            <person name="Labutti K."/>
            <person name="Salamov A."/>
            <person name="Andreopoulos B."/>
            <person name="Baker S."/>
            <person name="Barry K."/>
            <person name="Bills G."/>
            <person name="Bluhm B."/>
            <person name="Cannon C."/>
            <person name="Castanera R."/>
            <person name="Culley D."/>
            <person name="Daum C."/>
            <person name="Ezra D."/>
            <person name="Gonzalez J."/>
            <person name="Henrissat B."/>
            <person name="Kuo A."/>
            <person name="Liang C."/>
            <person name="Lipzen A."/>
            <person name="Lutzoni F."/>
            <person name="Magnuson J."/>
            <person name="Mondo S."/>
            <person name="Nolan M."/>
            <person name="Ohm R."/>
            <person name="Pangilinan J."/>
            <person name="Park H.-J."/>
            <person name="Ramirez L."/>
            <person name="Alfaro M."/>
            <person name="Sun H."/>
            <person name="Tritt A."/>
            <person name="Yoshinaga Y."/>
            <person name="Zwiers L.-H."/>
            <person name="Turgeon B."/>
            <person name="Goodwin S."/>
            <person name="Spatafora J."/>
            <person name="Crous P."/>
            <person name="Grigoriev I."/>
        </authorList>
    </citation>
    <scope>NUCLEOTIDE SEQUENCE</scope>
    <source>
        <strain evidence="2">ATCC 36951</strain>
    </source>
</reference>
<evidence type="ECO:0000313" key="2">
    <source>
        <dbReference type="EMBL" id="KAF2171311.1"/>
    </source>
</evidence>